<keyword evidence="10" id="KW-1185">Reference proteome</keyword>
<keyword evidence="3 7" id="KW-0813">Transport</keyword>
<feature type="transmembrane region" description="Helical" evidence="8">
    <location>
        <begin position="212"/>
        <end position="233"/>
    </location>
</feature>
<feature type="transmembrane region" description="Helical" evidence="8">
    <location>
        <begin position="34"/>
        <end position="55"/>
    </location>
</feature>
<comment type="caution">
    <text evidence="9">The sequence shown here is derived from an EMBL/GenBank/DDBJ whole genome shotgun (WGS) entry which is preliminary data.</text>
</comment>
<dbReference type="CDD" id="cd00333">
    <property type="entry name" value="MIP"/>
    <property type="match status" value="1"/>
</dbReference>
<dbReference type="EMBL" id="WHJC01000060">
    <property type="protein sequence ID" value="MPQ43355.1"/>
    <property type="molecule type" value="Genomic_DNA"/>
</dbReference>
<feature type="transmembrane region" description="Helical" evidence="8">
    <location>
        <begin position="61"/>
        <end position="79"/>
    </location>
</feature>
<dbReference type="PROSITE" id="PS00221">
    <property type="entry name" value="MIP"/>
    <property type="match status" value="1"/>
</dbReference>
<feature type="transmembrane region" description="Helical" evidence="8">
    <location>
        <begin position="163"/>
        <end position="184"/>
    </location>
</feature>
<evidence type="ECO:0000256" key="7">
    <source>
        <dbReference type="RuleBase" id="RU000477"/>
    </source>
</evidence>
<dbReference type="Pfam" id="PF00230">
    <property type="entry name" value="MIP"/>
    <property type="match status" value="1"/>
</dbReference>
<dbReference type="GO" id="GO:0015254">
    <property type="term" value="F:glycerol channel activity"/>
    <property type="evidence" value="ECO:0007669"/>
    <property type="project" value="TreeGrafter"/>
</dbReference>
<dbReference type="NCBIfam" id="TIGR00861">
    <property type="entry name" value="MIP"/>
    <property type="match status" value="1"/>
</dbReference>
<dbReference type="PANTHER" id="PTHR43829:SF9">
    <property type="entry name" value="AQUAPORIN-9"/>
    <property type="match status" value="1"/>
</dbReference>
<sequence>MTVFLGEVIGTFLLILLGDGIVANVVLKKTKGNSAGWLAITVGWALAVLIPVYIFGGVSGAHFNPAVTIALAVVGKFAWSKVPMYILGQFIGAFLGAVAVFIMYYDHFKITDDSHLKLATFATTPEIPNKVSNFISEFIGTFVLMFGLLGIASGNFAQGVQPLAVGFLILAIGLCLGGTTGYAINPMRDFGPRLAHAILPISGKGTSNWGYAWIPVIAPILAAVLAAIIYTNIF</sequence>
<reference evidence="9 10" key="1">
    <citation type="submission" date="2019-10" db="EMBL/GenBank/DDBJ databases">
        <title>The Genome Sequence of Clostridium tarantellae Isolated from Fish Brain.</title>
        <authorList>
            <person name="Bano L."/>
            <person name="Kiel M."/>
            <person name="Sales G."/>
            <person name="Doxey A.C."/>
            <person name="Mansfield M.J."/>
            <person name="Schiavone M."/>
            <person name="Rossetto O."/>
            <person name="Pirazzini M."/>
            <person name="Dobrindt U."/>
            <person name="Montecucco C."/>
        </authorList>
    </citation>
    <scope>NUCLEOTIDE SEQUENCE [LARGE SCALE GENOMIC DNA]</scope>
    <source>
        <strain evidence="9 10">DSM 3997</strain>
    </source>
</reference>
<comment type="subcellular location">
    <subcellularLocation>
        <location evidence="1">Membrane</location>
        <topology evidence="1">Multi-pass membrane protein</topology>
    </subcellularLocation>
</comment>
<dbReference type="PANTHER" id="PTHR43829">
    <property type="entry name" value="AQUAPORIN OR AQUAGLYCEROPORIN RELATED"/>
    <property type="match status" value="1"/>
</dbReference>
<protein>
    <submittedName>
        <fullName evidence="9">MIP family channel protein</fullName>
    </submittedName>
</protein>
<accession>A0A6I1MJ02</accession>
<dbReference type="SUPFAM" id="SSF81338">
    <property type="entry name" value="Aquaporin-like"/>
    <property type="match status" value="1"/>
</dbReference>
<dbReference type="AlphaFoldDB" id="A0A6I1MJ02"/>
<comment type="similarity">
    <text evidence="2 7">Belongs to the MIP/aquaporin (TC 1.A.8) family.</text>
</comment>
<dbReference type="InterPro" id="IPR050363">
    <property type="entry name" value="MIP/Aquaporin"/>
</dbReference>
<dbReference type="Gene3D" id="1.20.1080.10">
    <property type="entry name" value="Glycerol uptake facilitator protein"/>
    <property type="match status" value="1"/>
</dbReference>
<feature type="transmembrane region" description="Helical" evidence="8">
    <location>
        <begin position="86"/>
        <end position="105"/>
    </location>
</feature>
<keyword evidence="6 8" id="KW-0472">Membrane</keyword>
<feature type="transmembrane region" description="Helical" evidence="8">
    <location>
        <begin position="6"/>
        <end position="27"/>
    </location>
</feature>
<evidence type="ECO:0000256" key="8">
    <source>
        <dbReference type="SAM" id="Phobius"/>
    </source>
</evidence>
<keyword evidence="4 7" id="KW-0812">Transmembrane</keyword>
<dbReference type="PRINTS" id="PR00783">
    <property type="entry name" value="MINTRINSICP"/>
</dbReference>
<evidence type="ECO:0000256" key="2">
    <source>
        <dbReference type="ARBA" id="ARBA00006175"/>
    </source>
</evidence>
<evidence type="ECO:0000256" key="5">
    <source>
        <dbReference type="ARBA" id="ARBA00022989"/>
    </source>
</evidence>
<evidence type="ECO:0000313" key="10">
    <source>
        <dbReference type="Proteomes" id="UP000430345"/>
    </source>
</evidence>
<keyword evidence="5 8" id="KW-1133">Transmembrane helix</keyword>
<name>A0A6I1MJ02_9CLOT</name>
<evidence type="ECO:0000313" key="9">
    <source>
        <dbReference type="EMBL" id="MPQ43355.1"/>
    </source>
</evidence>
<proteinExistence type="inferred from homology"/>
<organism evidence="9 10">
    <name type="scientific">Clostridium tarantellae</name>
    <dbReference type="NCBI Taxonomy" id="39493"/>
    <lineage>
        <taxon>Bacteria</taxon>
        <taxon>Bacillati</taxon>
        <taxon>Bacillota</taxon>
        <taxon>Clostridia</taxon>
        <taxon>Eubacteriales</taxon>
        <taxon>Clostridiaceae</taxon>
        <taxon>Clostridium</taxon>
    </lineage>
</organism>
<dbReference type="InterPro" id="IPR022357">
    <property type="entry name" value="MIP_CS"/>
</dbReference>
<gene>
    <name evidence="9" type="ORF">GBZ86_06235</name>
</gene>
<dbReference type="Proteomes" id="UP000430345">
    <property type="component" value="Unassembled WGS sequence"/>
</dbReference>
<feature type="transmembrane region" description="Helical" evidence="8">
    <location>
        <begin position="134"/>
        <end position="151"/>
    </location>
</feature>
<dbReference type="InterPro" id="IPR000425">
    <property type="entry name" value="MIP"/>
</dbReference>
<evidence type="ECO:0000256" key="4">
    <source>
        <dbReference type="ARBA" id="ARBA00022692"/>
    </source>
</evidence>
<dbReference type="GO" id="GO:0005886">
    <property type="term" value="C:plasma membrane"/>
    <property type="evidence" value="ECO:0007669"/>
    <property type="project" value="TreeGrafter"/>
</dbReference>
<evidence type="ECO:0000256" key="1">
    <source>
        <dbReference type="ARBA" id="ARBA00004141"/>
    </source>
</evidence>
<evidence type="ECO:0000256" key="6">
    <source>
        <dbReference type="ARBA" id="ARBA00023136"/>
    </source>
</evidence>
<dbReference type="InterPro" id="IPR023271">
    <property type="entry name" value="Aquaporin-like"/>
</dbReference>
<evidence type="ECO:0000256" key="3">
    <source>
        <dbReference type="ARBA" id="ARBA00022448"/>
    </source>
</evidence>